<dbReference type="EMBL" id="JH687552">
    <property type="protein sequence ID" value="EIN04922.1"/>
    <property type="molecule type" value="Genomic_DNA"/>
</dbReference>
<protein>
    <submittedName>
        <fullName evidence="1">Uncharacterized protein</fullName>
    </submittedName>
</protein>
<name>R7S509_PUNST</name>
<dbReference type="OrthoDB" id="2506088at2759"/>
<evidence type="ECO:0000313" key="2">
    <source>
        <dbReference type="Proteomes" id="UP000054196"/>
    </source>
</evidence>
<dbReference type="eggNOG" id="ENOG502SBYH">
    <property type="taxonomic scope" value="Eukaryota"/>
</dbReference>
<dbReference type="KEGG" id="psq:PUNSTDRAFT_47181"/>
<dbReference type="PANTHER" id="PTHR31912:SF34">
    <property type="entry name" value="NOTOCHORD-RELATED PROTEIN"/>
    <property type="match status" value="1"/>
</dbReference>
<sequence length="547" mass="62242">MPYVQYVTTSPTQPDAVTHEEPEVAFNIPPPGIHNLTPVNGPALEDNPTDQMYDNWAGILSRTKTMLPTFHATYDVCDMDLEPGSSSDDSLLSNSEDESQWNDIHQSVINDIDEEFSVVEESEFEQWWPYPDKAKLVNLLVAPNLSRYPEDSGYQHGKSRQSDWWQHKVNPICSEPIARNDVGCDFFVEEPALANVDEFGILAVVMICWWFMRNGVLWAMVNPMRIHTDTREFVVNGTTQLERPLSAFSLFIVELRDPVPWDLTMLEKPEFPVDHLAMLEKENTYQILLPSGLSDVFPTGGCTTHKSKTLAQLEKQLERVLDRAPSTIDKMLTETGTKDKYLQHFVEKLLVECKKIEDKQATCPGLSGISKQDEIRLVLASLHEQMPKNILNPVLMVENFDPQQDSPVEILHVVLLWVVKYWWRDAVSHLSSKEKDILHAHINSIDTTGLGIKGPLGTTFVQYAGSLIAPQVLQGLEGIPDECYGVWLALTCLAPLLYQPEIMNLPEFMSQLEMAIFDFLITTALWNMQQFNKPKFYLFVHLSSHIR</sequence>
<dbReference type="AlphaFoldDB" id="R7S509"/>
<organism evidence="1 2">
    <name type="scientific">Punctularia strigosozonata (strain HHB-11173)</name>
    <name type="common">White-rot fungus</name>
    <dbReference type="NCBI Taxonomy" id="741275"/>
    <lineage>
        <taxon>Eukaryota</taxon>
        <taxon>Fungi</taxon>
        <taxon>Dikarya</taxon>
        <taxon>Basidiomycota</taxon>
        <taxon>Agaricomycotina</taxon>
        <taxon>Agaricomycetes</taxon>
        <taxon>Corticiales</taxon>
        <taxon>Punctulariaceae</taxon>
        <taxon>Punctularia</taxon>
    </lineage>
</organism>
<evidence type="ECO:0000313" key="1">
    <source>
        <dbReference type="EMBL" id="EIN04922.1"/>
    </source>
</evidence>
<keyword evidence="2" id="KW-1185">Reference proteome</keyword>
<proteinExistence type="predicted"/>
<dbReference type="PANTHER" id="PTHR31912">
    <property type="entry name" value="IP13529P"/>
    <property type="match status" value="1"/>
</dbReference>
<gene>
    <name evidence="1" type="ORF">PUNSTDRAFT_47181</name>
</gene>
<accession>R7S509</accession>
<reference evidence="2" key="1">
    <citation type="journal article" date="2012" name="Science">
        <title>The Paleozoic origin of enzymatic lignin decomposition reconstructed from 31 fungal genomes.</title>
        <authorList>
            <person name="Floudas D."/>
            <person name="Binder M."/>
            <person name="Riley R."/>
            <person name="Barry K."/>
            <person name="Blanchette R.A."/>
            <person name="Henrissat B."/>
            <person name="Martinez A.T."/>
            <person name="Otillar R."/>
            <person name="Spatafora J.W."/>
            <person name="Yadav J.S."/>
            <person name="Aerts A."/>
            <person name="Benoit I."/>
            <person name="Boyd A."/>
            <person name="Carlson A."/>
            <person name="Copeland A."/>
            <person name="Coutinho P.M."/>
            <person name="de Vries R.P."/>
            <person name="Ferreira P."/>
            <person name="Findley K."/>
            <person name="Foster B."/>
            <person name="Gaskell J."/>
            <person name="Glotzer D."/>
            <person name="Gorecki P."/>
            <person name="Heitman J."/>
            <person name="Hesse C."/>
            <person name="Hori C."/>
            <person name="Igarashi K."/>
            <person name="Jurgens J.A."/>
            <person name="Kallen N."/>
            <person name="Kersten P."/>
            <person name="Kohler A."/>
            <person name="Kuees U."/>
            <person name="Kumar T.K.A."/>
            <person name="Kuo A."/>
            <person name="LaButti K."/>
            <person name="Larrondo L.F."/>
            <person name="Lindquist E."/>
            <person name="Ling A."/>
            <person name="Lombard V."/>
            <person name="Lucas S."/>
            <person name="Lundell T."/>
            <person name="Martin R."/>
            <person name="McLaughlin D.J."/>
            <person name="Morgenstern I."/>
            <person name="Morin E."/>
            <person name="Murat C."/>
            <person name="Nagy L.G."/>
            <person name="Nolan M."/>
            <person name="Ohm R.A."/>
            <person name="Patyshakuliyeva A."/>
            <person name="Rokas A."/>
            <person name="Ruiz-Duenas F.J."/>
            <person name="Sabat G."/>
            <person name="Salamov A."/>
            <person name="Samejima M."/>
            <person name="Schmutz J."/>
            <person name="Slot J.C."/>
            <person name="St John F."/>
            <person name="Stenlid J."/>
            <person name="Sun H."/>
            <person name="Sun S."/>
            <person name="Syed K."/>
            <person name="Tsang A."/>
            <person name="Wiebenga A."/>
            <person name="Young D."/>
            <person name="Pisabarro A."/>
            <person name="Eastwood D.C."/>
            <person name="Martin F."/>
            <person name="Cullen D."/>
            <person name="Grigoriev I.V."/>
            <person name="Hibbett D.S."/>
        </authorList>
    </citation>
    <scope>NUCLEOTIDE SEQUENCE [LARGE SCALE GENOMIC DNA]</scope>
    <source>
        <strain evidence="2">HHB-11173 SS5</strain>
    </source>
</reference>
<dbReference type="Proteomes" id="UP000054196">
    <property type="component" value="Unassembled WGS sequence"/>
</dbReference>
<dbReference type="RefSeq" id="XP_007387845.1">
    <property type="nucleotide sequence ID" value="XM_007387783.1"/>
</dbReference>
<dbReference type="GeneID" id="18882852"/>
<dbReference type="HOGENOM" id="CLU_497945_0_0_1"/>